<evidence type="ECO:0000256" key="4">
    <source>
        <dbReference type="ARBA" id="ARBA00012783"/>
    </source>
</evidence>
<evidence type="ECO:0000256" key="13">
    <source>
        <dbReference type="PIRSR" id="PIRSR606262-2"/>
    </source>
</evidence>
<dbReference type="Pfam" id="PF00383">
    <property type="entry name" value="dCMP_cyt_deam_1"/>
    <property type="match status" value="1"/>
</dbReference>
<feature type="binding site" evidence="14">
    <location>
        <position position="92"/>
    </location>
    <ligand>
        <name>Zn(2+)</name>
        <dbReference type="ChEBI" id="CHEBI:29105"/>
        <note>catalytic</note>
    </ligand>
</feature>
<comment type="catalytic activity">
    <reaction evidence="10 15">
        <text>2'-deoxycytidine + H2O + H(+) = 2'-deoxyuridine + NH4(+)</text>
        <dbReference type="Rhea" id="RHEA:13433"/>
        <dbReference type="ChEBI" id="CHEBI:15377"/>
        <dbReference type="ChEBI" id="CHEBI:15378"/>
        <dbReference type="ChEBI" id="CHEBI:15698"/>
        <dbReference type="ChEBI" id="CHEBI:16450"/>
        <dbReference type="ChEBI" id="CHEBI:28938"/>
        <dbReference type="EC" id="3.5.4.5"/>
    </reaction>
</comment>
<dbReference type="OrthoDB" id="9795347at2"/>
<evidence type="ECO:0000256" key="11">
    <source>
        <dbReference type="ARBA" id="ARBA00049558"/>
    </source>
</evidence>
<feature type="active site" description="Proton donor" evidence="12">
    <location>
        <position position="56"/>
    </location>
</feature>
<dbReference type="Gene3D" id="3.40.140.10">
    <property type="entry name" value="Cytidine Deaminase, domain 2"/>
    <property type="match status" value="1"/>
</dbReference>
<evidence type="ECO:0000256" key="12">
    <source>
        <dbReference type="PIRSR" id="PIRSR606262-1"/>
    </source>
</evidence>
<dbReference type="CDD" id="cd01283">
    <property type="entry name" value="cytidine_deaminase"/>
    <property type="match status" value="1"/>
</dbReference>
<dbReference type="InterPro" id="IPR006262">
    <property type="entry name" value="Cyt_deam_tetra"/>
</dbReference>
<name>A0A060R6X1_9BACT</name>
<accession>A0A060R6X1</accession>
<evidence type="ECO:0000256" key="1">
    <source>
        <dbReference type="ARBA" id="ARBA00001947"/>
    </source>
</evidence>
<dbReference type="PANTHER" id="PTHR11644">
    <property type="entry name" value="CYTIDINE DEAMINASE"/>
    <property type="match status" value="1"/>
</dbReference>
<dbReference type="InterPro" id="IPR002125">
    <property type="entry name" value="CMP_dCMP_dom"/>
</dbReference>
<dbReference type="Proteomes" id="UP000027616">
    <property type="component" value="Chromosome I"/>
</dbReference>
<dbReference type="SUPFAM" id="SSF53927">
    <property type="entry name" value="Cytidine deaminase-like"/>
    <property type="match status" value="1"/>
</dbReference>
<evidence type="ECO:0000256" key="7">
    <source>
        <dbReference type="ARBA" id="ARBA00022801"/>
    </source>
</evidence>
<gene>
    <name evidence="17" type="ORF">BN938_0797</name>
</gene>
<comment type="similarity">
    <text evidence="3 15">Belongs to the cytidine and deoxycytidylate deaminase family.</text>
</comment>
<dbReference type="PROSITE" id="PS51747">
    <property type="entry name" value="CYT_DCMP_DEAMINASES_2"/>
    <property type="match status" value="1"/>
</dbReference>
<dbReference type="NCBIfam" id="TIGR01354">
    <property type="entry name" value="cyt_deam_tetra"/>
    <property type="match status" value="1"/>
</dbReference>
<keyword evidence="7 15" id="KW-0378">Hydrolase</keyword>
<evidence type="ECO:0000256" key="2">
    <source>
        <dbReference type="ARBA" id="ARBA00003949"/>
    </source>
</evidence>
<feature type="binding site" evidence="14">
    <location>
        <position position="54"/>
    </location>
    <ligand>
        <name>Zn(2+)</name>
        <dbReference type="ChEBI" id="CHEBI:29105"/>
        <note>catalytic</note>
    </ligand>
</feature>
<evidence type="ECO:0000259" key="16">
    <source>
        <dbReference type="PROSITE" id="PS51747"/>
    </source>
</evidence>
<evidence type="ECO:0000256" key="10">
    <source>
        <dbReference type="ARBA" id="ARBA00049252"/>
    </source>
</evidence>
<evidence type="ECO:0000256" key="8">
    <source>
        <dbReference type="ARBA" id="ARBA00022833"/>
    </source>
</evidence>
<dbReference type="GO" id="GO:0005829">
    <property type="term" value="C:cytosol"/>
    <property type="evidence" value="ECO:0007669"/>
    <property type="project" value="TreeGrafter"/>
</dbReference>
<keyword evidence="18" id="KW-1185">Reference proteome</keyword>
<dbReference type="PANTHER" id="PTHR11644:SF2">
    <property type="entry name" value="CYTIDINE DEAMINASE"/>
    <property type="match status" value="1"/>
</dbReference>
<reference evidence="17 18" key="1">
    <citation type="journal article" date="2015" name="Genome Announc.">
        <title>Complete Genome Sequence of the Novel Leech Symbiont Mucinivorans hirudinis M3T.</title>
        <authorList>
            <person name="Nelson M.C."/>
            <person name="Bomar L."/>
            <person name="Graf J."/>
        </authorList>
    </citation>
    <scope>NUCLEOTIDE SEQUENCE [LARGE SCALE GENOMIC DNA]</scope>
    <source>
        <strain evidence="18">M3</strain>
    </source>
</reference>
<dbReference type="EC" id="3.5.4.5" evidence="4 15"/>
<dbReference type="KEGG" id="rbc:BN938_0797"/>
<evidence type="ECO:0000313" key="17">
    <source>
        <dbReference type="EMBL" id="CDN30901.1"/>
    </source>
</evidence>
<evidence type="ECO:0000256" key="5">
    <source>
        <dbReference type="ARBA" id="ARBA00018266"/>
    </source>
</evidence>
<dbReference type="GO" id="GO:0042802">
    <property type="term" value="F:identical protein binding"/>
    <property type="evidence" value="ECO:0007669"/>
    <property type="project" value="UniProtKB-ARBA"/>
</dbReference>
<keyword evidence="6 14" id="KW-0479">Metal-binding</keyword>
<evidence type="ECO:0000256" key="14">
    <source>
        <dbReference type="PIRSR" id="PIRSR606262-3"/>
    </source>
</evidence>
<dbReference type="InterPro" id="IPR016193">
    <property type="entry name" value="Cytidine_deaminase-like"/>
</dbReference>
<dbReference type="EMBL" id="HG934468">
    <property type="protein sequence ID" value="CDN30901.1"/>
    <property type="molecule type" value="Genomic_DNA"/>
</dbReference>
<keyword evidence="8 14" id="KW-0862">Zinc</keyword>
<dbReference type="GO" id="GO:0055086">
    <property type="term" value="P:nucleobase-containing small molecule metabolic process"/>
    <property type="evidence" value="ECO:0007669"/>
    <property type="project" value="UniProtKB-ARBA"/>
</dbReference>
<dbReference type="STRING" id="1433126.BN938_0797"/>
<dbReference type="InterPro" id="IPR050202">
    <property type="entry name" value="Cyt/Deoxycyt_deaminase"/>
</dbReference>
<feature type="binding site" evidence="14">
    <location>
        <position position="89"/>
    </location>
    <ligand>
        <name>Zn(2+)</name>
        <dbReference type="ChEBI" id="CHEBI:29105"/>
        <note>catalytic</note>
    </ligand>
</feature>
<proteinExistence type="inferred from homology"/>
<dbReference type="eggNOG" id="COG0295">
    <property type="taxonomic scope" value="Bacteria"/>
</dbReference>
<dbReference type="PATRIC" id="fig|1433126.3.peg.799"/>
<evidence type="ECO:0000256" key="3">
    <source>
        <dbReference type="ARBA" id="ARBA00006576"/>
    </source>
</evidence>
<dbReference type="NCBIfam" id="NF004064">
    <property type="entry name" value="PRK05578.1"/>
    <property type="match status" value="1"/>
</dbReference>
<evidence type="ECO:0000256" key="9">
    <source>
        <dbReference type="ARBA" id="ARBA00032005"/>
    </source>
</evidence>
<protein>
    <recommendedName>
        <fullName evidence="5 15">Cytidine deaminase</fullName>
        <ecNumber evidence="4 15">3.5.4.5</ecNumber>
    </recommendedName>
    <alternativeName>
        <fullName evidence="9 15">Cytidine aminohydrolase</fullName>
    </alternativeName>
</protein>
<comment type="catalytic activity">
    <reaction evidence="11 15">
        <text>cytidine + H2O + H(+) = uridine + NH4(+)</text>
        <dbReference type="Rhea" id="RHEA:16069"/>
        <dbReference type="ChEBI" id="CHEBI:15377"/>
        <dbReference type="ChEBI" id="CHEBI:15378"/>
        <dbReference type="ChEBI" id="CHEBI:16704"/>
        <dbReference type="ChEBI" id="CHEBI:17562"/>
        <dbReference type="ChEBI" id="CHEBI:28938"/>
        <dbReference type="EC" id="3.5.4.5"/>
    </reaction>
</comment>
<dbReference type="HOGENOM" id="CLU_097262_1_2_10"/>
<evidence type="ECO:0000256" key="6">
    <source>
        <dbReference type="ARBA" id="ARBA00022723"/>
    </source>
</evidence>
<dbReference type="GO" id="GO:0072527">
    <property type="term" value="P:pyrimidine-containing compound metabolic process"/>
    <property type="evidence" value="ECO:0007669"/>
    <property type="project" value="UniProtKB-ARBA"/>
</dbReference>
<dbReference type="GO" id="GO:0004126">
    <property type="term" value="F:cytidine deaminase activity"/>
    <property type="evidence" value="ECO:0007669"/>
    <property type="project" value="UniProtKB-UniRule"/>
</dbReference>
<sequence>MERYKYLLEAARTAAEAAYCPYSKFRVGAAVLLDNDVVITGSNQENASYSLTICAERVALNYAKSQYPTANVLAIAIASPSTEKLVSPCGACRTVMTEVAMRQGIDFTVVMSGSEIVTKTTSELMPLAFELGR</sequence>
<comment type="cofactor">
    <cofactor evidence="1 14 15">
        <name>Zn(2+)</name>
        <dbReference type="ChEBI" id="CHEBI:29105"/>
    </cofactor>
</comment>
<evidence type="ECO:0000313" key="18">
    <source>
        <dbReference type="Proteomes" id="UP000027616"/>
    </source>
</evidence>
<feature type="domain" description="CMP/dCMP-type deaminase" evidence="16">
    <location>
        <begin position="2"/>
        <end position="132"/>
    </location>
</feature>
<comment type="function">
    <text evidence="2 15">This enzyme scavenges exogenous and endogenous cytidine and 2'-deoxycytidine for UMP synthesis.</text>
</comment>
<dbReference type="InterPro" id="IPR016192">
    <property type="entry name" value="APOBEC/CMP_deaminase_Zn-bd"/>
</dbReference>
<feature type="binding site" evidence="13">
    <location>
        <begin position="43"/>
        <end position="49"/>
    </location>
    <ligand>
        <name>substrate</name>
    </ligand>
</feature>
<organism evidence="17 18">
    <name type="scientific">Mucinivorans hirudinis</name>
    <dbReference type="NCBI Taxonomy" id="1433126"/>
    <lineage>
        <taxon>Bacteria</taxon>
        <taxon>Pseudomonadati</taxon>
        <taxon>Bacteroidota</taxon>
        <taxon>Bacteroidia</taxon>
        <taxon>Bacteroidales</taxon>
        <taxon>Rikenellaceae</taxon>
        <taxon>Mucinivorans</taxon>
    </lineage>
</organism>
<dbReference type="GO" id="GO:0008270">
    <property type="term" value="F:zinc ion binding"/>
    <property type="evidence" value="ECO:0007669"/>
    <property type="project" value="UniProtKB-UniRule"/>
</dbReference>
<evidence type="ECO:0000256" key="15">
    <source>
        <dbReference type="RuleBase" id="RU364006"/>
    </source>
</evidence>
<dbReference type="AlphaFoldDB" id="A0A060R6X1"/>
<dbReference type="PROSITE" id="PS00903">
    <property type="entry name" value="CYT_DCMP_DEAMINASES_1"/>
    <property type="match status" value="1"/>
</dbReference>